<evidence type="ECO:0000313" key="1">
    <source>
        <dbReference type="EMBL" id="GME91173.1"/>
    </source>
</evidence>
<protein>
    <submittedName>
        <fullName evidence="1">Unnamed protein product</fullName>
    </submittedName>
</protein>
<gene>
    <name evidence="1" type="ORF">Cboi01_000219400</name>
</gene>
<comment type="caution">
    <text evidence="1">The sequence shown here is derived from an EMBL/GenBank/DDBJ whole genome shotgun (WGS) entry which is preliminary data.</text>
</comment>
<evidence type="ECO:0000313" key="2">
    <source>
        <dbReference type="Proteomes" id="UP001165101"/>
    </source>
</evidence>
<accession>A0ACB5TLU6</accession>
<dbReference type="EMBL" id="BSXV01000934">
    <property type="protein sequence ID" value="GME91173.1"/>
    <property type="molecule type" value="Genomic_DNA"/>
</dbReference>
<organism evidence="1 2">
    <name type="scientific">Candida boidinii</name>
    <name type="common">Yeast</name>
    <dbReference type="NCBI Taxonomy" id="5477"/>
    <lineage>
        <taxon>Eukaryota</taxon>
        <taxon>Fungi</taxon>
        <taxon>Dikarya</taxon>
        <taxon>Ascomycota</taxon>
        <taxon>Saccharomycotina</taxon>
        <taxon>Pichiomycetes</taxon>
        <taxon>Pichiales</taxon>
        <taxon>Pichiaceae</taxon>
        <taxon>Ogataea</taxon>
        <taxon>Ogataea/Candida clade</taxon>
    </lineage>
</organism>
<reference evidence="1" key="1">
    <citation type="submission" date="2023-04" db="EMBL/GenBank/DDBJ databases">
        <title>Candida boidinii NBRC 1967.</title>
        <authorList>
            <person name="Ichikawa N."/>
            <person name="Sato H."/>
            <person name="Tonouchi N."/>
        </authorList>
    </citation>
    <scope>NUCLEOTIDE SEQUENCE</scope>
    <source>
        <strain evidence="1">NBRC 1967</strain>
    </source>
</reference>
<dbReference type="Proteomes" id="UP001165101">
    <property type="component" value="Unassembled WGS sequence"/>
</dbReference>
<sequence>MFIKSLFLANIALLIQKSSAIYSLKQQDSLNIPSINYTDIGDRLFLFGQYDQISFFHSNNDNELSYNYSIYTPNTYGASTINETISLSMNNGKPIIFDSTDLNYSSLPNWQDSLFSDNYKINTFYLDNTNSNEIIYLGGDFLFNNSYHGLAAYDYKLKNFINIPFEGFGKDGYVNSIIGYNEDNELKSLIFGGKFTTLGNPSLLSENITLQSNITTTNSSVVYIDPNQLVSLKNANIYSVNAQNADNIICPNLNNGDSTDDSDNWILPENQLGEWRADLPVIIQPSKLRLYNLNSNDGQDGIEYFRLVAYPVNGIMNLSYIDPETLEVAYCDAYCPLLQRNNLNTLITSNDSITDDLYSVPESDGRGYLTVSNNFQEFGFVNPVDVNSLNLQVLSSFNNQAGLSGLQIYQYGTTAYANDTLNQVDCNIENFSNSQLNDGGDSNLEWIAGSNSEGSYIQTDIDLSSLSTDDKASFLQDADIGVTFRTNVSYAGNYTFKLFTPGCVYDDSCDNRAIVNASLHGGDGSIITSELIYQTNNQRKYDIIFNGYITDDILLEGMPYVSMNLQSQLYPTQNSINLVADSLQVDFLNIELVVNNTINNTITQDLDLNVIHL</sequence>
<name>A0ACB5TLU6_CANBO</name>
<proteinExistence type="predicted"/>
<keyword evidence="2" id="KW-1185">Reference proteome</keyword>